<organism evidence="1 2">
    <name type="scientific">Sphingomonas leidyi</name>
    <dbReference type="NCBI Taxonomy" id="68569"/>
    <lineage>
        <taxon>Bacteria</taxon>
        <taxon>Pseudomonadati</taxon>
        <taxon>Pseudomonadota</taxon>
        <taxon>Alphaproteobacteria</taxon>
        <taxon>Sphingomonadales</taxon>
        <taxon>Sphingomonadaceae</taxon>
        <taxon>Sphingomonas</taxon>
    </lineage>
</organism>
<evidence type="ECO:0000313" key="1">
    <source>
        <dbReference type="EMBL" id="NIJ63440.1"/>
    </source>
</evidence>
<sequence length="126" mass="14173">MTQSERMNSASNVWEADPWDASDSIADEQLAGFNERAAETIDWTSVRSAGLSVFGIEKQKLIGADVEFYAMHHGEDMLLMQLAWHGFPDPPEWRLVTRSNLGDGSWASWGYFANLPENWRLPPNGS</sequence>
<keyword evidence="2" id="KW-1185">Reference proteome</keyword>
<protein>
    <submittedName>
        <fullName evidence="1">Uncharacterized protein</fullName>
    </submittedName>
</protein>
<reference evidence="1 2" key="1">
    <citation type="submission" date="2020-03" db="EMBL/GenBank/DDBJ databases">
        <title>Genomic Encyclopedia of Type Strains, Phase IV (KMG-IV): sequencing the most valuable type-strain genomes for metagenomic binning, comparative biology and taxonomic classification.</title>
        <authorList>
            <person name="Goeker M."/>
        </authorList>
    </citation>
    <scope>NUCLEOTIDE SEQUENCE [LARGE SCALE GENOMIC DNA]</scope>
    <source>
        <strain evidence="1 2">DSM 4733</strain>
    </source>
</reference>
<gene>
    <name evidence="1" type="ORF">FHR20_000371</name>
</gene>
<dbReference type="Proteomes" id="UP000564677">
    <property type="component" value="Unassembled WGS sequence"/>
</dbReference>
<dbReference type="AlphaFoldDB" id="A0A7X5UWA2"/>
<comment type="caution">
    <text evidence="1">The sequence shown here is derived from an EMBL/GenBank/DDBJ whole genome shotgun (WGS) entry which is preliminary data.</text>
</comment>
<accession>A0A7X5UWA2</accession>
<dbReference type="EMBL" id="JAASQV010000001">
    <property type="protein sequence ID" value="NIJ63440.1"/>
    <property type="molecule type" value="Genomic_DNA"/>
</dbReference>
<dbReference type="RefSeq" id="WP_167297965.1">
    <property type="nucleotide sequence ID" value="NZ_JAASQV010000001.1"/>
</dbReference>
<evidence type="ECO:0000313" key="2">
    <source>
        <dbReference type="Proteomes" id="UP000564677"/>
    </source>
</evidence>
<proteinExistence type="predicted"/>
<name>A0A7X5UWA2_9SPHN</name>